<feature type="region of interest" description="Disordered" evidence="6">
    <location>
        <begin position="584"/>
        <end position="676"/>
    </location>
</feature>
<feature type="compositionally biased region" description="Basic and acidic residues" evidence="6">
    <location>
        <begin position="936"/>
        <end position="959"/>
    </location>
</feature>
<dbReference type="EMBL" id="NAJQ01000036">
    <property type="protein sequence ID" value="TKA82315.1"/>
    <property type="molecule type" value="Genomic_DNA"/>
</dbReference>
<accession>A0A4U0Y435</accession>
<dbReference type="Gene3D" id="1.10.630.10">
    <property type="entry name" value="Cytochrome P450"/>
    <property type="match status" value="1"/>
</dbReference>
<keyword evidence="7" id="KW-0812">Transmembrane</keyword>
<feature type="compositionally biased region" description="Basic and acidic residues" evidence="6">
    <location>
        <begin position="617"/>
        <end position="634"/>
    </location>
</feature>
<feature type="region of interest" description="Disordered" evidence="6">
    <location>
        <begin position="717"/>
        <end position="756"/>
    </location>
</feature>
<keyword evidence="7" id="KW-0472">Membrane</keyword>
<dbReference type="Pfam" id="PF00067">
    <property type="entry name" value="p450"/>
    <property type="match status" value="1"/>
</dbReference>
<name>A0A4U0Y435_9PEZI</name>
<keyword evidence="7" id="KW-1133">Transmembrane helix</keyword>
<dbReference type="GO" id="GO:0016705">
    <property type="term" value="F:oxidoreductase activity, acting on paired donors, with incorporation or reduction of molecular oxygen"/>
    <property type="evidence" value="ECO:0007669"/>
    <property type="project" value="InterPro"/>
</dbReference>
<dbReference type="Pfam" id="PF13136">
    <property type="entry name" value="DUF3984"/>
    <property type="match status" value="1"/>
</dbReference>
<dbReference type="STRING" id="329884.A0A4U0Y435"/>
<dbReference type="InterPro" id="IPR050121">
    <property type="entry name" value="Cytochrome_P450_monoxygenase"/>
</dbReference>
<organism evidence="8 9">
    <name type="scientific">Friedmanniomyces simplex</name>
    <dbReference type="NCBI Taxonomy" id="329884"/>
    <lineage>
        <taxon>Eukaryota</taxon>
        <taxon>Fungi</taxon>
        <taxon>Dikarya</taxon>
        <taxon>Ascomycota</taxon>
        <taxon>Pezizomycotina</taxon>
        <taxon>Dothideomycetes</taxon>
        <taxon>Dothideomycetidae</taxon>
        <taxon>Mycosphaerellales</taxon>
        <taxon>Teratosphaeriaceae</taxon>
        <taxon>Friedmanniomyces</taxon>
    </lineage>
</organism>
<evidence type="ECO:0000313" key="8">
    <source>
        <dbReference type="EMBL" id="TKA82315.1"/>
    </source>
</evidence>
<dbReference type="InterPro" id="IPR001128">
    <property type="entry name" value="Cyt_P450"/>
</dbReference>
<evidence type="ECO:0000256" key="2">
    <source>
        <dbReference type="ARBA" id="ARBA00010617"/>
    </source>
</evidence>
<dbReference type="Proteomes" id="UP000309340">
    <property type="component" value="Unassembled WGS sequence"/>
</dbReference>
<dbReference type="InterPro" id="IPR036396">
    <property type="entry name" value="Cyt_P450_sf"/>
</dbReference>
<dbReference type="OrthoDB" id="3934656at2759"/>
<evidence type="ECO:0000256" key="7">
    <source>
        <dbReference type="SAM" id="Phobius"/>
    </source>
</evidence>
<evidence type="ECO:0000256" key="1">
    <source>
        <dbReference type="ARBA" id="ARBA00001971"/>
    </source>
</evidence>
<evidence type="ECO:0000313" key="9">
    <source>
        <dbReference type="Proteomes" id="UP000309340"/>
    </source>
</evidence>
<comment type="similarity">
    <text evidence="2">Belongs to the cytochrome P450 family.</text>
</comment>
<gene>
    <name evidence="8" type="ORF">B0A55_01435</name>
</gene>
<dbReference type="PRINTS" id="PR00465">
    <property type="entry name" value="EP450IV"/>
</dbReference>
<keyword evidence="9" id="KW-1185">Reference proteome</keyword>
<dbReference type="CDD" id="cd11060">
    <property type="entry name" value="CYP57A1-like"/>
    <property type="match status" value="1"/>
</dbReference>
<dbReference type="InterPro" id="IPR002403">
    <property type="entry name" value="Cyt_P450_E_grp-IV"/>
</dbReference>
<feature type="compositionally biased region" description="Low complexity" evidence="6">
    <location>
        <begin position="584"/>
        <end position="593"/>
    </location>
</feature>
<reference evidence="8 9" key="1">
    <citation type="submission" date="2017-03" db="EMBL/GenBank/DDBJ databases">
        <title>Genomes of endolithic fungi from Antarctica.</title>
        <authorList>
            <person name="Coleine C."/>
            <person name="Masonjones S."/>
            <person name="Stajich J.E."/>
        </authorList>
    </citation>
    <scope>NUCLEOTIDE SEQUENCE [LARGE SCALE GENOMIC DNA]</scope>
    <source>
        <strain evidence="8 9">CCFEE 5184</strain>
    </source>
</reference>
<proteinExistence type="inferred from homology"/>
<keyword evidence="5" id="KW-0349">Heme</keyword>
<feature type="compositionally biased region" description="Polar residues" evidence="6">
    <location>
        <begin position="736"/>
        <end position="747"/>
    </location>
</feature>
<comment type="cofactor">
    <cofactor evidence="1 5">
        <name>heme</name>
        <dbReference type="ChEBI" id="CHEBI:30413"/>
    </cofactor>
</comment>
<dbReference type="PRINTS" id="PR00385">
    <property type="entry name" value="P450"/>
</dbReference>
<dbReference type="SUPFAM" id="SSF48264">
    <property type="entry name" value="Cytochrome P450"/>
    <property type="match status" value="1"/>
</dbReference>
<dbReference type="InterPro" id="IPR025040">
    <property type="entry name" value="DUF3984"/>
</dbReference>
<keyword evidence="3 5" id="KW-0479">Metal-binding</keyword>
<dbReference type="GO" id="GO:0004497">
    <property type="term" value="F:monooxygenase activity"/>
    <property type="evidence" value="ECO:0007669"/>
    <property type="project" value="InterPro"/>
</dbReference>
<keyword evidence="4 5" id="KW-0408">Iron</keyword>
<sequence>MFLDPRPIFAELSISSDFTSLLLRALVFLMIVYQITWTFASLKDVPGPFLAKFTDLWRLLIVWRRNSHDTYLKLHKQYGDLLRIGPNCVSISKPEMISTIYGIQKGYVKSDFYAVWQNVINGKRSPSLVFTTDEQQHALLRRPVAGAFALSTLVEFEPLIDSTTAVFLTRLDELFASTGKVCDLGTWLQWFAFDVIGELTFSKRLGFLERAEDVEGITKSVAANFDRCSVLGQMPWLDLLTYKNPIYLRLFAKPVSSPIVSFGQRRLEERLNDDDGKPETELEIPDPALREKVLHGALPSKPDFLSRFLALHEEQPDVVTDRQILVYLFANINAGSDTIGSTLRAVFYYLLKNRDSLDKLVKELEEAQRRGKLSAPLPKWPECQALPYLNAVIKEALRLNPALALPMERVVPASGLQIEDVFLPPGTVVGINPWVLHRDKRIFGSDAEEWQPQRWLSDDAEKVKYMDHHLLSFGAGKRTCLGRNIAMLELAKVVPALLLRYEMKLARPEAEWKVVNSWAVRQEVSSSPSQSLSHAKLMQTEVWGPQRRSSGVHLLEIDLFSSSTSSTYTLIFLCYSHLNMSMASRGSSTPRSSSRSKRSNTNLANLRLAPLSTKFADPPEEKHANNKTPRDESPKVTFAQQHSSYIQGKSAPSTPGILSRNSSRRHLGGGLSRRGSLYDDDVQYQYAAVRQHSSTAERAEMGSGQIPKAKSEAALLTQQPRLSGDSVPLKKKKQLQGRSKTGTSTPRGKSGVRYADDEDWLARTRAATHEIVQEAKGQSWLASRNSSTTLTHLESDDDVVDEGYEEMAALSASQSRLGGASGALSPIATRVKSPMWGSRYGSRSASRRTSRRGSFTGSRTPLAAPGSLDMTSYFTENPLAVPIEPDFVNAEADDGEGREEEGEVARLSDRHSYGLGGIVDRLMHFNLFSVAEREEMATDEENRGNATEDDRDVRRAAEMKKKRNERVVTVPPAPPGDGEQGEGGWQDAAWLLSVASKAIF</sequence>
<dbReference type="InterPro" id="IPR017972">
    <property type="entry name" value="Cyt_P450_CS"/>
</dbReference>
<dbReference type="PANTHER" id="PTHR24305:SF232">
    <property type="entry name" value="P450, PUTATIVE (EUROFUNG)-RELATED"/>
    <property type="match status" value="1"/>
</dbReference>
<evidence type="ECO:0000256" key="4">
    <source>
        <dbReference type="ARBA" id="ARBA00023004"/>
    </source>
</evidence>
<feature type="transmembrane region" description="Helical" evidence="7">
    <location>
        <begin position="21"/>
        <end position="40"/>
    </location>
</feature>
<protein>
    <submittedName>
        <fullName evidence="8">Uncharacterized protein</fullName>
    </submittedName>
</protein>
<evidence type="ECO:0000256" key="5">
    <source>
        <dbReference type="PIRSR" id="PIRSR602403-1"/>
    </source>
</evidence>
<dbReference type="PANTHER" id="PTHR24305">
    <property type="entry name" value="CYTOCHROME P450"/>
    <property type="match status" value="1"/>
</dbReference>
<dbReference type="FunFam" id="1.10.630.10:FF:000050">
    <property type="entry name" value="Cytochrome P450 monooxygenase"/>
    <property type="match status" value="1"/>
</dbReference>
<dbReference type="PROSITE" id="PS00086">
    <property type="entry name" value="CYTOCHROME_P450"/>
    <property type="match status" value="1"/>
</dbReference>
<feature type="region of interest" description="Disordered" evidence="6">
    <location>
        <begin position="936"/>
        <end position="984"/>
    </location>
</feature>
<feature type="binding site" description="axial binding residue" evidence="5">
    <location>
        <position position="480"/>
    </location>
    <ligand>
        <name>heme</name>
        <dbReference type="ChEBI" id="CHEBI:30413"/>
    </ligand>
    <ligandPart>
        <name>Fe</name>
        <dbReference type="ChEBI" id="CHEBI:18248"/>
    </ligandPart>
</feature>
<feature type="compositionally biased region" description="Polar residues" evidence="6">
    <location>
        <begin position="638"/>
        <end position="653"/>
    </location>
</feature>
<evidence type="ECO:0000256" key="6">
    <source>
        <dbReference type="SAM" id="MobiDB-lite"/>
    </source>
</evidence>
<dbReference type="GO" id="GO:0020037">
    <property type="term" value="F:heme binding"/>
    <property type="evidence" value="ECO:0007669"/>
    <property type="project" value="InterPro"/>
</dbReference>
<evidence type="ECO:0000256" key="3">
    <source>
        <dbReference type="ARBA" id="ARBA00022723"/>
    </source>
</evidence>
<feature type="region of interest" description="Disordered" evidence="6">
    <location>
        <begin position="835"/>
        <end position="869"/>
    </location>
</feature>
<dbReference type="GO" id="GO:0005506">
    <property type="term" value="F:iron ion binding"/>
    <property type="evidence" value="ECO:0007669"/>
    <property type="project" value="InterPro"/>
</dbReference>
<dbReference type="AlphaFoldDB" id="A0A4U0Y435"/>
<comment type="caution">
    <text evidence="8">The sequence shown here is derived from an EMBL/GenBank/DDBJ whole genome shotgun (WGS) entry which is preliminary data.</text>
</comment>